<dbReference type="HAMAP" id="MF_01401">
    <property type="entry name" value="MsrA"/>
    <property type="match status" value="1"/>
</dbReference>
<reference evidence="15 16" key="1">
    <citation type="submission" date="2019-02" db="EMBL/GenBank/DDBJ databases">
        <title>Deep-cultivation of Planctomycetes and their phenomic and genomic characterization uncovers novel biology.</title>
        <authorList>
            <person name="Wiegand S."/>
            <person name="Jogler M."/>
            <person name="Boedeker C."/>
            <person name="Pinto D."/>
            <person name="Vollmers J."/>
            <person name="Rivas-Marin E."/>
            <person name="Kohn T."/>
            <person name="Peeters S.H."/>
            <person name="Heuer A."/>
            <person name="Rast P."/>
            <person name="Oberbeckmann S."/>
            <person name="Bunk B."/>
            <person name="Jeske O."/>
            <person name="Meyerdierks A."/>
            <person name="Storesund J.E."/>
            <person name="Kallscheuer N."/>
            <person name="Luecker S."/>
            <person name="Lage O.M."/>
            <person name="Pohl T."/>
            <person name="Merkel B.J."/>
            <person name="Hornburger P."/>
            <person name="Mueller R.-W."/>
            <person name="Bruemmer F."/>
            <person name="Labrenz M."/>
            <person name="Spormann A.M."/>
            <person name="Op den Camp H."/>
            <person name="Overmann J."/>
            <person name="Amann R."/>
            <person name="Jetten M.S.M."/>
            <person name="Mascher T."/>
            <person name="Medema M.H."/>
            <person name="Devos D.P."/>
            <person name="Kaster A.-K."/>
            <person name="Ovreas L."/>
            <person name="Rohde M."/>
            <person name="Galperin M.Y."/>
            <person name="Jogler C."/>
        </authorList>
    </citation>
    <scope>NUCLEOTIDE SEQUENCE [LARGE SCALE GENOMIC DNA]</scope>
    <source>
        <strain evidence="15 16">Pla175</strain>
    </source>
</reference>
<evidence type="ECO:0000256" key="12">
    <source>
        <dbReference type="SAM" id="MobiDB-lite"/>
    </source>
</evidence>
<dbReference type="GO" id="GO:0006979">
    <property type="term" value="P:response to oxidative stress"/>
    <property type="evidence" value="ECO:0007669"/>
    <property type="project" value="UniProtKB-ARBA"/>
</dbReference>
<dbReference type="EMBL" id="CP036291">
    <property type="protein sequence ID" value="QDU88184.1"/>
    <property type="molecule type" value="Genomic_DNA"/>
</dbReference>
<dbReference type="RefSeq" id="WP_145282827.1">
    <property type="nucleotide sequence ID" value="NZ_CP036291.1"/>
</dbReference>
<evidence type="ECO:0000256" key="1">
    <source>
        <dbReference type="ARBA" id="ARBA00001947"/>
    </source>
</evidence>
<evidence type="ECO:0000256" key="9">
    <source>
        <dbReference type="ARBA" id="ARBA00048488"/>
    </source>
</evidence>
<comment type="similarity">
    <text evidence="11">Belongs to the MsrA Met sulfoxide reductase family.</text>
</comment>
<comment type="catalytic activity">
    <reaction evidence="8 11">
        <text>L-methionyl-[protein] + [thioredoxin]-disulfide + H2O = L-methionyl-(S)-S-oxide-[protein] + [thioredoxin]-dithiol</text>
        <dbReference type="Rhea" id="RHEA:14217"/>
        <dbReference type="Rhea" id="RHEA-COMP:10698"/>
        <dbReference type="Rhea" id="RHEA-COMP:10700"/>
        <dbReference type="Rhea" id="RHEA-COMP:12313"/>
        <dbReference type="Rhea" id="RHEA-COMP:12315"/>
        <dbReference type="ChEBI" id="CHEBI:15377"/>
        <dbReference type="ChEBI" id="CHEBI:16044"/>
        <dbReference type="ChEBI" id="CHEBI:29950"/>
        <dbReference type="ChEBI" id="CHEBI:44120"/>
        <dbReference type="ChEBI" id="CHEBI:50058"/>
        <dbReference type="EC" id="1.8.4.11"/>
    </reaction>
</comment>
<dbReference type="PANTHER" id="PTHR43774:SF1">
    <property type="entry name" value="PEPTIDE METHIONINE SULFOXIDE REDUCTASE MSRA 2"/>
    <property type="match status" value="1"/>
</dbReference>
<dbReference type="Gene3D" id="2.170.150.20">
    <property type="entry name" value="Peptide methionine sulfoxide reductase"/>
    <property type="match status" value="1"/>
</dbReference>
<dbReference type="InterPro" id="IPR002569">
    <property type="entry name" value="Met_Sox_Rdtase_MsrA_dom"/>
</dbReference>
<dbReference type="InterPro" id="IPR002579">
    <property type="entry name" value="Met_Sox_Rdtase_MsrB_dom"/>
</dbReference>
<evidence type="ECO:0000256" key="8">
    <source>
        <dbReference type="ARBA" id="ARBA00047806"/>
    </source>
</evidence>
<dbReference type="KEGG" id="pnd:Pla175_15560"/>
<keyword evidence="4" id="KW-0862">Zinc</keyword>
<keyword evidence="3" id="KW-0479">Metal-binding</keyword>
<dbReference type="PANTHER" id="PTHR43774">
    <property type="entry name" value="PEPTIDE METHIONINE SULFOXIDE REDUCTASE"/>
    <property type="match status" value="1"/>
</dbReference>
<dbReference type="Proteomes" id="UP000317429">
    <property type="component" value="Chromosome"/>
</dbReference>
<evidence type="ECO:0000259" key="14">
    <source>
        <dbReference type="PROSITE" id="PS51790"/>
    </source>
</evidence>
<feature type="signal peptide" evidence="13">
    <location>
        <begin position="1"/>
        <end position="29"/>
    </location>
</feature>
<dbReference type="NCBIfam" id="TIGR00401">
    <property type="entry name" value="msrA"/>
    <property type="match status" value="1"/>
</dbReference>
<dbReference type="FunFam" id="2.170.150.20:FF:000001">
    <property type="entry name" value="Peptide methionine sulfoxide reductase MsrB"/>
    <property type="match status" value="1"/>
</dbReference>
<dbReference type="GO" id="GO:0046872">
    <property type="term" value="F:metal ion binding"/>
    <property type="evidence" value="ECO:0007669"/>
    <property type="project" value="UniProtKB-KW"/>
</dbReference>
<comment type="cofactor">
    <cofactor evidence="1">
        <name>Zn(2+)</name>
        <dbReference type="ChEBI" id="CHEBI:29105"/>
    </cofactor>
</comment>
<evidence type="ECO:0000256" key="10">
    <source>
        <dbReference type="ARBA" id="ARBA00048782"/>
    </source>
</evidence>
<evidence type="ECO:0000256" key="7">
    <source>
        <dbReference type="ARBA" id="ARBA00024679"/>
    </source>
</evidence>
<evidence type="ECO:0000256" key="11">
    <source>
        <dbReference type="HAMAP-Rule" id="MF_01401"/>
    </source>
</evidence>
<dbReference type="InterPro" id="IPR011057">
    <property type="entry name" value="Mss4-like_sf"/>
</dbReference>
<accession>A0A518D9M7</accession>
<dbReference type="PROSITE" id="PS51790">
    <property type="entry name" value="MSRB"/>
    <property type="match status" value="1"/>
</dbReference>
<dbReference type="GO" id="GO:0033743">
    <property type="term" value="F:peptide-methionine (R)-S-oxide reductase activity"/>
    <property type="evidence" value="ECO:0007669"/>
    <property type="project" value="UniProtKB-EC"/>
</dbReference>
<feature type="active site" evidence="11">
    <location>
        <position position="61"/>
    </location>
</feature>
<comment type="catalytic activity">
    <reaction evidence="10 11">
        <text>[thioredoxin]-disulfide + L-methionine + H2O = L-methionine (S)-S-oxide + [thioredoxin]-dithiol</text>
        <dbReference type="Rhea" id="RHEA:19993"/>
        <dbReference type="Rhea" id="RHEA-COMP:10698"/>
        <dbReference type="Rhea" id="RHEA-COMP:10700"/>
        <dbReference type="ChEBI" id="CHEBI:15377"/>
        <dbReference type="ChEBI" id="CHEBI:29950"/>
        <dbReference type="ChEBI" id="CHEBI:50058"/>
        <dbReference type="ChEBI" id="CHEBI:57844"/>
        <dbReference type="ChEBI" id="CHEBI:58772"/>
        <dbReference type="EC" id="1.8.4.11"/>
    </reaction>
</comment>
<evidence type="ECO:0000256" key="2">
    <source>
        <dbReference type="ARBA" id="ARBA00007174"/>
    </source>
</evidence>
<evidence type="ECO:0000256" key="3">
    <source>
        <dbReference type="ARBA" id="ARBA00022723"/>
    </source>
</evidence>
<gene>
    <name evidence="15" type="primary">msrAB</name>
    <name evidence="11" type="synonym">msrA</name>
    <name evidence="15" type="ORF">Pla175_15560</name>
</gene>
<evidence type="ECO:0000256" key="6">
    <source>
        <dbReference type="ARBA" id="ARBA00023268"/>
    </source>
</evidence>
<keyword evidence="13" id="KW-0732">Signal</keyword>
<dbReference type="AlphaFoldDB" id="A0A518D9M7"/>
<evidence type="ECO:0000313" key="15">
    <source>
        <dbReference type="EMBL" id="QDU88184.1"/>
    </source>
</evidence>
<dbReference type="OrthoDB" id="4174719at2"/>
<feature type="chain" id="PRO_5022208688" description="Peptide methionine sulfoxide reductase MsrA" evidence="13">
    <location>
        <begin position="30"/>
        <end position="380"/>
    </location>
</feature>
<dbReference type="SUPFAM" id="SSF51316">
    <property type="entry name" value="Mss4-like"/>
    <property type="match status" value="1"/>
</dbReference>
<dbReference type="GO" id="GO:0008113">
    <property type="term" value="F:peptide-methionine (S)-S-oxide reductase activity"/>
    <property type="evidence" value="ECO:0007669"/>
    <property type="project" value="UniProtKB-UniRule"/>
</dbReference>
<evidence type="ECO:0000256" key="4">
    <source>
        <dbReference type="ARBA" id="ARBA00022833"/>
    </source>
</evidence>
<evidence type="ECO:0000256" key="5">
    <source>
        <dbReference type="ARBA" id="ARBA00023002"/>
    </source>
</evidence>
<dbReference type="Pfam" id="PF01625">
    <property type="entry name" value="PMSR"/>
    <property type="match status" value="1"/>
</dbReference>
<comment type="catalytic activity">
    <reaction evidence="9">
        <text>L-methionyl-[protein] + [thioredoxin]-disulfide + H2O = L-methionyl-(R)-S-oxide-[protein] + [thioredoxin]-dithiol</text>
        <dbReference type="Rhea" id="RHEA:24164"/>
        <dbReference type="Rhea" id="RHEA-COMP:10698"/>
        <dbReference type="Rhea" id="RHEA-COMP:10700"/>
        <dbReference type="Rhea" id="RHEA-COMP:12313"/>
        <dbReference type="Rhea" id="RHEA-COMP:12314"/>
        <dbReference type="ChEBI" id="CHEBI:15377"/>
        <dbReference type="ChEBI" id="CHEBI:16044"/>
        <dbReference type="ChEBI" id="CHEBI:29950"/>
        <dbReference type="ChEBI" id="CHEBI:45764"/>
        <dbReference type="ChEBI" id="CHEBI:50058"/>
        <dbReference type="EC" id="1.8.4.12"/>
    </reaction>
</comment>
<feature type="region of interest" description="Disordered" evidence="12">
    <location>
        <begin position="228"/>
        <end position="247"/>
    </location>
</feature>
<comment type="similarity">
    <text evidence="2">Belongs to the MsrB Met sulfoxide reductase family.</text>
</comment>
<name>A0A518D9M7_9BACT</name>
<dbReference type="Gene3D" id="3.30.1060.10">
    <property type="entry name" value="Peptide methionine sulphoxide reductase MsrA"/>
    <property type="match status" value="1"/>
</dbReference>
<evidence type="ECO:0000256" key="13">
    <source>
        <dbReference type="SAM" id="SignalP"/>
    </source>
</evidence>
<comment type="function">
    <text evidence="7 11">Has an important function as a repair enzyme for proteins that have been inactivated by oxidation. Catalyzes the reversible oxidation-reduction of methionine sulfoxide in proteins to methionine.</text>
</comment>
<dbReference type="GO" id="GO:0033744">
    <property type="term" value="F:L-methionine:thioredoxin-disulfide S-oxidoreductase activity"/>
    <property type="evidence" value="ECO:0007669"/>
    <property type="project" value="RHEA"/>
</dbReference>
<keyword evidence="16" id="KW-1185">Reference proteome</keyword>
<evidence type="ECO:0000313" key="16">
    <source>
        <dbReference type="Proteomes" id="UP000317429"/>
    </source>
</evidence>
<keyword evidence="5 11" id="KW-0560">Oxidoreductase</keyword>
<feature type="domain" description="MsrB" evidence="14">
    <location>
        <begin position="252"/>
        <end position="374"/>
    </location>
</feature>
<dbReference type="InterPro" id="IPR036509">
    <property type="entry name" value="Met_Sox_Rdtase_MsrA_sf"/>
</dbReference>
<dbReference type="SUPFAM" id="SSF55068">
    <property type="entry name" value="Peptide methionine sulfoxide reductase"/>
    <property type="match status" value="1"/>
</dbReference>
<keyword evidence="6" id="KW-0511">Multifunctional enzyme</keyword>
<dbReference type="NCBIfam" id="TIGR00357">
    <property type="entry name" value="peptide-methionine (R)-S-oxide reductase MsrB"/>
    <property type="match status" value="1"/>
</dbReference>
<proteinExistence type="inferred from homology"/>
<protein>
    <recommendedName>
        <fullName evidence="11">Peptide methionine sulfoxide reductase MsrA</fullName>
        <shortName evidence="11">Protein-methionine-S-oxide reductase</shortName>
        <ecNumber evidence="11">1.8.4.11</ecNumber>
    </recommendedName>
    <alternativeName>
        <fullName evidence="11">Peptide-methionine (S)-S-oxide reductase</fullName>
        <shortName evidence="11">Peptide Met(O) reductase</shortName>
    </alternativeName>
</protein>
<organism evidence="15 16">
    <name type="scientific">Pirellulimonas nuda</name>
    <dbReference type="NCBI Taxonomy" id="2528009"/>
    <lineage>
        <taxon>Bacteria</taxon>
        <taxon>Pseudomonadati</taxon>
        <taxon>Planctomycetota</taxon>
        <taxon>Planctomycetia</taxon>
        <taxon>Pirellulales</taxon>
        <taxon>Lacipirellulaceae</taxon>
        <taxon>Pirellulimonas</taxon>
    </lineage>
</organism>
<dbReference type="EC" id="1.8.4.11" evidence="11"/>
<sequence precursor="true">MPFASNPLRRFWATTPLLVAGIAAGTFFAMNSHSAETTSPRPQGSAPKPENLKLATFGNGCFWCTEAVFRELRGVYGVTSGYTGGSVANPTYQQVGMGVTGHAEAIQVEYDPKQIGYADLLEVFWKTHDPTTLNRQGADVGTQYRSAVFYHDQEQQALAEELKEKLDKSGAFNASIVTQIVPAAEFYPAEGYHQDYYAENPEQRYCQLVIVPKLEKFRKVFADKLRKDEPETTAEAPQPLPDELPPGTDFSKVDWKKLLTPEQYRVTELAGTERPFQNEFWNVTEDGEYRCVRCGQLLFESDSKFESGCGWPSFDVAAANGAVVLKPDNSLGMVRTEVRCSRCDAHLGHLFDDGPTETGQRFCINSASLKFKKEKQAAPK</sequence>
<dbReference type="Pfam" id="PF01641">
    <property type="entry name" value="SelR"/>
    <property type="match status" value="1"/>
</dbReference>